<dbReference type="EMBL" id="LS974623">
    <property type="protein sequence ID" value="CAG7901860.1"/>
    <property type="molecule type" value="Genomic_DNA"/>
</dbReference>
<dbReference type="AlphaFoldDB" id="A0A3P6B8W1"/>
<organism evidence="2">
    <name type="scientific">Brassica campestris</name>
    <name type="common">Field mustard</name>
    <dbReference type="NCBI Taxonomy" id="3711"/>
    <lineage>
        <taxon>Eukaryota</taxon>
        <taxon>Viridiplantae</taxon>
        <taxon>Streptophyta</taxon>
        <taxon>Embryophyta</taxon>
        <taxon>Tracheophyta</taxon>
        <taxon>Spermatophyta</taxon>
        <taxon>Magnoliopsida</taxon>
        <taxon>eudicotyledons</taxon>
        <taxon>Gunneridae</taxon>
        <taxon>Pentapetalae</taxon>
        <taxon>rosids</taxon>
        <taxon>malvids</taxon>
        <taxon>Brassicales</taxon>
        <taxon>Brassicaceae</taxon>
        <taxon>Brassiceae</taxon>
        <taxon>Brassica</taxon>
    </lineage>
</organism>
<feature type="non-terminal residue" evidence="2">
    <location>
        <position position="1"/>
    </location>
</feature>
<evidence type="ECO:0000313" key="1">
    <source>
        <dbReference type="EMBL" id="CAG7901860.1"/>
    </source>
</evidence>
<sequence length="42" mass="4744">AKLSKPKKFGGLGFRDIQLFNKALLAKQAWRVLTNPDCLLSR</sequence>
<evidence type="ECO:0000313" key="2">
    <source>
        <dbReference type="EMBL" id="VDC97559.1"/>
    </source>
</evidence>
<dbReference type="Gramene" id="A07p15040.2_BraZ1">
    <property type="protein sequence ID" value="A07p15040.2_BraZ1.CDS.1"/>
    <property type="gene ID" value="A07g15040.2_BraZ1"/>
</dbReference>
<protein>
    <submittedName>
        <fullName evidence="1">Uncharacterized protein</fullName>
    </submittedName>
</protein>
<name>A0A3P6B8W1_BRACM</name>
<dbReference type="EMBL" id="LR031574">
    <property type="protein sequence ID" value="VDC97559.1"/>
    <property type="molecule type" value="Genomic_DNA"/>
</dbReference>
<dbReference type="Proteomes" id="UP000694005">
    <property type="component" value="Chromosome A07"/>
</dbReference>
<feature type="non-terminal residue" evidence="2">
    <location>
        <position position="42"/>
    </location>
</feature>
<accession>A0A3P6B8W1</accession>
<gene>
    <name evidence="2" type="ORF">BRAA07T29086Z</name>
    <name evidence="1" type="ORF">BRAPAZ1V2_A07P15040.2</name>
</gene>
<reference evidence="2" key="1">
    <citation type="submission" date="2018-11" db="EMBL/GenBank/DDBJ databases">
        <authorList>
            <consortium name="Genoscope - CEA"/>
            <person name="William W."/>
        </authorList>
    </citation>
    <scope>NUCLEOTIDE SEQUENCE</scope>
</reference>
<proteinExistence type="predicted"/>